<reference evidence="5 6" key="1">
    <citation type="submission" date="2017-01" db="EMBL/GenBank/DDBJ databases">
        <title>Genome Analysis of Deinococcus marmoris KOPRI26562.</title>
        <authorList>
            <person name="Kim J.H."/>
            <person name="Oh H.-M."/>
        </authorList>
    </citation>
    <scope>NUCLEOTIDE SEQUENCE [LARGE SCALE GENOMIC DNA]</scope>
    <source>
        <strain evidence="5 6">KOPRI26562</strain>
    </source>
</reference>
<evidence type="ECO:0000259" key="4">
    <source>
        <dbReference type="Pfam" id="PF13649"/>
    </source>
</evidence>
<dbReference type="OrthoDB" id="9777638at2"/>
<keyword evidence="2 5" id="KW-0808">Transferase</keyword>
<organism evidence="5 6">
    <name type="scientific">Deinococcus marmoris</name>
    <dbReference type="NCBI Taxonomy" id="249408"/>
    <lineage>
        <taxon>Bacteria</taxon>
        <taxon>Thermotogati</taxon>
        <taxon>Deinococcota</taxon>
        <taxon>Deinococci</taxon>
        <taxon>Deinococcales</taxon>
        <taxon>Deinococcaceae</taxon>
        <taxon>Deinococcus</taxon>
    </lineage>
</organism>
<dbReference type="InterPro" id="IPR029063">
    <property type="entry name" value="SAM-dependent_MTases_sf"/>
</dbReference>
<evidence type="ECO:0000313" key="6">
    <source>
        <dbReference type="Proteomes" id="UP000186607"/>
    </source>
</evidence>
<feature type="domain" description="Methyltransferase" evidence="4">
    <location>
        <begin position="46"/>
        <end position="140"/>
    </location>
</feature>
<dbReference type="Proteomes" id="UP000186607">
    <property type="component" value="Unassembled WGS sequence"/>
</dbReference>
<keyword evidence="6" id="KW-1185">Reference proteome</keyword>
<dbReference type="CDD" id="cd02440">
    <property type="entry name" value="AdoMet_MTases"/>
    <property type="match status" value="1"/>
</dbReference>
<dbReference type="PROSITE" id="PS51608">
    <property type="entry name" value="SAM_MT_UBIE"/>
    <property type="match status" value="1"/>
</dbReference>
<keyword evidence="3" id="KW-0949">S-adenosyl-L-methionine</keyword>
<dbReference type="PANTHER" id="PTHR43591">
    <property type="entry name" value="METHYLTRANSFERASE"/>
    <property type="match status" value="1"/>
</dbReference>
<dbReference type="Pfam" id="PF13649">
    <property type="entry name" value="Methyltransf_25"/>
    <property type="match status" value="1"/>
</dbReference>
<evidence type="ECO:0000256" key="3">
    <source>
        <dbReference type="ARBA" id="ARBA00022691"/>
    </source>
</evidence>
<dbReference type="GO" id="GO:0032259">
    <property type="term" value="P:methylation"/>
    <property type="evidence" value="ECO:0007669"/>
    <property type="project" value="UniProtKB-KW"/>
</dbReference>
<sequence>MNPDERAAQNVRLFDTLSAHYDRMGFLPLTALYLAQRFNAQPGETVLDVMCGTGTLALALADAVGAGGRVVGADLSPGMLAVARNKAAGQPQVSFVEADATALPLADAEFDGVACASGLFFVPEMDAALREWRRVVRPGGRVVFSSFGKGLMGDLPGRWRAALEGVGFHPGFPPLGRLPSPDAAAQLLREAGFEEVTVDLQELPYPLPTPQDRWDDIEAGMEGAPLAALPPEVRRQLQTEHLAELELLFAGQPLTVPVPVLVATGVKPG</sequence>
<proteinExistence type="predicted"/>
<dbReference type="EMBL" id="MSTI01000068">
    <property type="protein sequence ID" value="OLV18400.1"/>
    <property type="molecule type" value="Genomic_DNA"/>
</dbReference>
<evidence type="ECO:0000256" key="1">
    <source>
        <dbReference type="ARBA" id="ARBA00022603"/>
    </source>
</evidence>
<dbReference type="AlphaFoldDB" id="A0A1U7NZR9"/>
<dbReference type="SUPFAM" id="SSF53335">
    <property type="entry name" value="S-adenosyl-L-methionine-dependent methyltransferases"/>
    <property type="match status" value="1"/>
</dbReference>
<gene>
    <name evidence="5" type="ORF">BOO71_0006295</name>
</gene>
<name>A0A1U7NZR9_9DEIO</name>
<evidence type="ECO:0000313" key="5">
    <source>
        <dbReference type="EMBL" id="OLV18400.1"/>
    </source>
</evidence>
<dbReference type="RefSeq" id="WP_075832165.1">
    <property type="nucleotide sequence ID" value="NZ_MSTI01000068.1"/>
</dbReference>
<dbReference type="STRING" id="249408.BOO71_0006295"/>
<dbReference type="GO" id="GO:0008168">
    <property type="term" value="F:methyltransferase activity"/>
    <property type="evidence" value="ECO:0007669"/>
    <property type="project" value="UniProtKB-KW"/>
</dbReference>
<comment type="caution">
    <text evidence="5">The sequence shown here is derived from an EMBL/GenBank/DDBJ whole genome shotgun (WGS) entry which is preliminary data.</text>
</comment>
<dbReference type="InterPro" id="IPR041698">
    <property type="entry name" value="Methyltransf_25"/>
</dbReference>
<accession>A0A1U7NZR9</accession>
<evidence type="ECO:0000256" key="2">
    <source>
        <dbReference type="ARBA" id="ARBA00022679"/>
    </source>
</evidence>
<dbReference type="eggNOG" id="COG2226">
    <property type="taxonomic scope" value="Bacteria"/>
</dbReference>
<dbReference type="Gene3D" id="3.40.50.150">
    <property type="entry name" value="Vaccinia Virus protein VP39"/>
    <property type="match status" value="1"/>
</dbReference>
<protein>
    <submittedName>
        <fullName evidence="5">2-heptaprenyl-1,4-naphthoquinone methyltransferase</fullName>
    </submittedName>
</protein>
<keyword evidence="1 5" id="KW-0489">Methyltransferase</keyword>
<dbReference type="PANTHER" id="PTHR43591:SF24">
    <property type="entry name" value="2-METHOXY-6-POLYPRENYL-1,4-BENZOQUINOL METHYLASE, MITOCHONDRIAL"/>
    <property type="match status" value="1"/>
</dbReference>
<dbReference type="InterPro" id="IPR004033">
    <property type="entry name" value="UbiE/COQ5_MeTrFase"/>
</dbReference>